<dbReference type="RefSeq" id="WP_367954793.1">
    <property type="nucleotide sequence ID" value="NZ_JBDPGJ010000003.1"/>
</dbReference>
<reference evidence="2 3" key="1">
    <citation type="submission" date="2024-05" db="EMBL/GenBank/DDBJ databases">
        <authorList>
            <person name="Jiang F."/>
        </authorList>
    </citation>
    <scope>NUCLEOTIDE SEQUENCE [LARGE SCALE GENOMIC DNA]</scope>
    <source>
        <strain evidence="2 3">LZ166</strain>
    </source>
</reference>
<feature type="region of interest" description="Disordered" evidence="1">
    <location>
        <begin position="29"/>
        <end position="49"/>
    </location>
</feature>
<evidence type="ECO:0000256" key="1">
    <source>
        <dbReference type="SAM" id="MobiDB-lite"/>
    </source>
</evidence>
<evidence type="ECO:0000313" key="2">
    <source>
        <dbReference type="EMBL" id="MEX0406911.1"/>
    </source>
</evidence>
<evidence type="ECO:0000313" key="3">
    <source>
        <dbReference type="Proteomes" id="UP001556692"/>
    </source>
</evidence>
<dbReference type="Proteomes" id="UP001556692">
    <property type="component" value="Unassembled WGS sequence"/>
</dbReference>
<accession>A0ABV3SK83</accession>
<sequence>MTKLEPEDDSETVVVRKITREKLYRLRPDLRPANENKKAKEKRIVTKSD</sequence>
<gene>
    <name evidence="2" type="ORF">ABGN05_14700</name>
</gene>
<name>A0ABV3SK83_9HYPH</name>
<proteinExistence type="predicted"/>
<protein>
    <submittedName>
        <fullName evidence="2">Uncharacterized protein</fullName>
    </submittedName>
</protein>
<organism evidence="2 3">
    <name type="scientific">Aquibium pacificus</name>
    <dbReference type="NCBI Taxonomy" id="3153579"/>
    <lineage>
        <taxon>Bacteria</taxon>
        <taxon>Pseudomonadati</taxon>
        <taxon>Pseudomonadota</taxon>
        <taxon>Alphaproteobacteria</taxon>
        <taxon>Hyphomicrobiales</taxon>
        <taxon>Phyllobacteriaceae</taxon>
        <taxon>Aquibium</taxon>
    </lineage>
</organism>
<dbReference type="EMBL" id="JBDPGJ010000003">
    <property type="protein sequence ID" value="MEX0406911.1"/>
    <property type="molecule type" value="Genomic_DNA"/>
</dbReference>
<keyword evidence="3" id="KW-1185">Reference proteome</keyword>
<comment type="caution">
    <text evidence="2">The sequence shown here is derived from an EMBL/GenBank/DDBJ whole genome shotgun (WGS) entry which is preliminary data.</text>
</comment>